<keyword evidence="2" id="KW-1185">Reference proteome</keyword>
<name>A0ABV9LBU7_9FLAO</name>
<protein>
    <submittedName>
        <fullName evidence="1">Uncharacterized protein</fullName>
    </submittedName>
</protein>
<gene>
    <name evidence="1" type="ORF">ACFO5T_13175</name>
</gene>
<reference evidence="2" key="1">
    <citation type="journal article" date="2019" name="Int. J. Syst. Evol. Microbiol.">
        <title>The Global Catalogue of Microorganisms (GCM) 10K type strain sequencing project: providing services to taxonomists for standard genome sequencing and annotation.</title>
        <authorList>
            <consortium name="The Broad Institute Genomics Platform"/>
            <consortium name="The Broad Institute Genome Sequencing Center for Infectious Disease"/>
            <person name="Wu L."/>
            <person name="Ma J."/>
        </authorList>
    </citation>
    <scope>NUCLEOTIDE SEQUENCE [LARGE SCALE GENOMIC DNA]</scope>
    <source>
        <strain evidence="2">CGMCC 4.7427</strain>
    </source>
</reference>
<proteinExistence type="predicted"/>
<evidence type="ECO:0000313" key="1">
    <source>
        <dbReference type="EMBL" id="MFC4691384.1"/>
    </source>
</evidence>
<accession>A0ABV9LBU7</accession>
<dbReference type="EMBL" id="JBHSHB010000024">
    <property type="protein sequence ID" value="MFC4691384.1"/>
    <property type="molecule type" value="Genomic_DNA"/>
</dbReference>
<dbReference type="Proteomes" id="UP001595878">
    <property type="component" value="Unassembled WGS sequence"/>
</dbReference>
<dbReference type="RefSeq" id="WP_021779274.1">
    <property type="nucleotide sequence ID" value="NZ_JBHSHB010000024.1"/>
</dbReference>
<organism evidence="1 2">
    <name type="scientific">Dokdonia genika</name>
    <dbReference type="NCBI Taxonomy" id="308113"/>
    <lineage>
        <taxon>Bacteria</taxon>
        <taxon>Pseudomonadati</taxon>
        <taxon>Bacteroidota</taxon>
        <taxon>Flavobacteriia</taxon>
        <taxon>Flavobacteriales</taxon>
        <taxon>Flavobacteriaceae</taxon>
        <taxon>Dokdonia</taxon>
    </lineage>
</organism>
<comment type="caution">
    <text evidence="1">The sequence shown here is derived from an EMBL/GenBank/DDBJ whole genome shotgun (WGS) entry which is preliminary data.</text>
</comment>
<evidence type="ECO:0000313" key="2">
    <source>
        <dbReference type="Proteomes" id="UP001595878"/>
    </source>
</evidence>
<sequence length="57" mass="6666">MKSLFYSSEKLRRLKSYRKKAISNAKKWSGRDEMASHSYQIMVKVIDQKVSALTVNK</sequence>